<dbReference type="PROSITE" id="PS51186">
    <property type="entry name" value="GNAT"/>
    <property type="match status" value="1"/>
</dbReference>
<dbReference type="Proteomes" id="UP000324269">
    <property type="component" value="Unassembled WGS sequence"/>
</dbReference>
<evidence type="ECO:0000259" key="3">
    <source>
        <dbReference type="PROSITE" id="PS51186"/>
    </source>
</evidence>
<dbReference type="PANTHER" id="PTHR42919:SF8">
    <property type="entry name" value="N-ALPHA-ACETYLTRANSFERASE 50"/>
    <property type="match status" value="1"/>
</dbReference>
<dbReference type="InterPro" id="IPR051556">
    <property type="entry name" value="N-term/lysine_N-AcTrnsfr"/>
</dbReference>
<proteinExistence type="predicted"/>
<evidence type="ECO:0000256" key="1">
    <source>
        <dbReference type="ARBA" id="ARBA00022679"/>
    </source>
</evidence>
<dbReference type="InterPro" id="IPR000182">
    <property type="entry name" value="GNAT_dom"/>
</dbReference>
<accession>A0A5D4TIL0</accession>
<sequence>MERRPKWMNGVTNIKCENITDDIIQEYQQKGYELVFLEYVMEHSLTDIPKIETSFPLIFKSWSSSLKESFYEVYEASFKDRPGFPGWPREKWVEWISSGSDFLPERSYIATINDRAVGFIAADQETDTIGYIIQVGVIPEWRGKGIAAVLTCKCLEDLRQDGMKSVTLHVNQNNPGAIKLYERLGFKTVRKRGTFGMTS</sequence>
<protein>
    <submittedName>
        <fullName evidence="4">GNAT family N-acetyltransferase</fullName>
    </submittedName>
</protein>
<dbReference type="InterPro" id="IPR016181">
    <property type="entry name" value="Acyl_CoA_acyltransferase"/>
</dbReference>
<dbReference type="Gene3D" id="3.40.630.30">
    <property type="match status" value="1"/>
</dbReference>
<evidence type="ECO:0000313" key="4">
    <source>
        <dbReference type="EMBL" id="TYS87253.1"/>
    </source>
</evidence>
<dbReference type="EMBL" id="VTEZ01000002">
    <property type="protein sequence ID" value="TYS87253.1"/>
    <property type="molecule type" value="Genomic_DNA"/>
</dbReference>
<dbReference type="PANTHER" id="PTHR42919">
    <property type="entry name" value="N-ALPHA-ACETYLTRANSFERASE"/>
    <property type="match status" value="1"/>
</dbReference>
<dbReference type="OrthoDB" id="9803233at2"/>
<evidence type="ECO:0000313" key="5">
    <source>
        <dbReference type="Proteomes" id="UP000324269"/>
    </source>
</evidence>
<comment type="caution">
    <text evidence="4">The sequence shown here is derived from an EMBL/GenBank/DDBJ whole genome shotgun (WGS) entry which is preliminary data.</text>
</comment>
<name>A0A5D4TIL0_9BACI</name>
<dbReference type="SUPFAM" id="SSF55729">
    <property type="entry name" value="Acyl-CoA N-acyltransferases (Nat)"/>
    <property type="match status" value="1"/>
</dbReference>
<reference evidence="4 5" key="1">
    <citation type="submission" date="2019-08" db="EMBL/GenBank/DDBJ databases">
        <title>Bacillus genomes from the desert of Cuatro Cienegas, Coahuila.</title>
        <authorList>
            <person name="Olmedo-Alvarez G."/>
        </authorList>
    </citation>
    <scope>NUCLEOTIDE SEQUENCE [LARGE SCALE GENOMIC DNA]</scope>
    <source>
        <strain evidence="4 5">CH87b_3T</strain>
    </source>
</reference>
<keyword evidence="2" id="KW-0012">Acyltransferase</keyword>
<dbReference type="AlphaFoldDB" id="A0A5D4TIL0"/>
<dbReference type="CDD" id="cd04301">
    <property type="entry name" value="NAT_SF"/>
    <property type="match status" value="1"/>
</dbReference>
<evidence type="ECO:0000256" key="2">
    <source>
        <dbReference type="ARBA" id="ARBA00023315"/>
    </source>
</evidence>
<feature type="domain" description="N-acetyltransferase" evidence="3">
    <location>
        <begin position="57"/>
        <end position="199"/>
    </location>
</feature>
<dbReference type="Pfam" id="PF00583">
    <property type="entry name" value="Acetyltransf_1"/>
    <property type="match status" value="1"/>
</dbReference>
<keyword evidence="1 4" id="KW-0808">Transferase</keyword>
<dbReference type="GO" id="GO:0016747">
    <property type="term" value="F:acyltransferase activity, transferring groups other than amino-acyl groups"/>
    <property type="evidence" value="ECO:0007669"/>
    <property type="project" value="InterPro"/>
</dbReference>
<gene>
    <name evidence="4" type="ORF">FZC85_09815</name>
</gene>
<organism evidence="4 5">
    <name type="scientific">Rossellomorea aquimaris</name>
    <dbReference type="NCBI Taxonomy" id="189382"/>
    <lineage>
        <taxon>Bacteria</taxon>
        <taxon>Bacillati</taxon>
        <taxon>Bacillota</taxon>
        <taxon>Bacilli</taxon>
        <taxon>Bacillales</taxon>
        <taxon>Bacillaceae</taxon>
        <taxon>Rossellomorea</taxon>
    </lineage>
</organism>